<keyword evidence="3" id="KW-1185">Reference proteome</keyword>
<keyword evidence="1" id="KW-0732">Signal</keyword>
<dbReference type="EMBL" id="CM010722">
    <property type="protein sequence ID" value="RZC74777.1"/>
    <property type="molecule type" value="Genomic_DNA"/>
</dbReference>
<evidence type="ECO:0000256" key="1">
    <source>
        <dbReference type="SAM" id="SignalP"/>
    </source>
</evidence>
<feature type="chain" id="PRO_5021446794" evidence="1">
    <location>
        <begin position="20"/>
        <end position="290"/>
    </location>
</feature>
<dbReference type="Proteomes" id="UP000316621">
    <property type="component" value="Chromosome 8"/>
</dbReference>
<name>A0A4Y7KPL4_PAPSO</name>
<evidence type="ECO:0000313" key="3">
    <source>
        <dbReference type="Proteomes" id="UP000316621"/>
    </source>
</evidence>
<gene>
    <name evidence="2" type="ORF">C5167_050260</name>
</gene>
<dbReference type="Gramene" id="RZC74777">
    <property type="protein sequence ID" value="RZC74777"/>
    <property type="gene ID" value="C5167_050260"/>
</dbReference>
<evidence type="ECO:0000313" key="2">
    <source>
        <dbReference type="EMBL" id="RZC74777.1"/>
    </source>
</evidence>
<sequence length="290" mass="32850">MKLLRKSSVTFMWVTWVETGAVCKLLDKWLQQGTVSMVQVNTSSDCNNEAGVVRDFFDQLHRNRWSFCDSLIMQQSLRIYAVARQYAEPNSTVCGMECSDWAESLVLRVERLVGIDICIEITLEDQEWRKQALLCAQSSIAGRLVILLKWQLVLTSGAYLNCVLLLVVYERVADIHCPTAHKFHTGADRGTFSTAYLGEMSTRGSGPLVDLKRSTPTLCDGQFLVRLGSAVFKAMTKCVQLQKLSTSTTFYHGFSMEQFLYVLLRNGDHGIQSVRLITAWCMECEELEWS</sequence>
<feature type="signal peptide" evidence="1">
    <location>
        <begin position="1"/>
        <end position="19"/>
    </location>
</feature>
<reference evidence="2 3" key="1">
    <citation type="journal article" date="2018" name="Science">
        <title>The opium poppy genome and morphinan production.</title>
        <authorList>
            <person name="Guo L."/>
            <person name="Winzer T."/>
            <person name="Yang X."/>
            <person name="Li Y."/>
            <person name="Ning Z."/>
            <person name="He Z."/>
            <person name="Teodor R."/>
            <person name="Lu Y."/>
            <person name="Bowser T.A."/>
            <person name="Graham I.A."/>
            <person name="Ye K."/>
        </authorList>
    </citation>
    <scope>NUCLEOTIDE SEQUENCE [LARGE SCALE GENOMIC DNA]</scope>
    <source>
        <strain evidence="3">cv. HN1</strain>
        <tissue evidence="2">Leaves</tissue>
    </source>
</reference>
<organism evidence="2 3">
    <name type="scientific">Papaver somniferum</name>
    <name type="common">Opium poppy</name>
    <dbReference type="NCBI Taxonomy" id="3469"/>
    <lineage>
        <taxon>Eukaryota</taxon>
        <taxon>Viridiplantae</taxon>
        <taxon>Streptophyta</taxon>
        <taxon>Embryophyta</taxon>
        <taxon>Tracheophyta</taxon>
        <taxon>Spermatophyta</taxon>
        <taxon>Magnoliopsida</taxon>
        <taxon>Ranunculales</taxon>
        <taxon>Papaveraceae</taxon>
        <taxon>Papaveroideae</taxon>
        <taxon>Papaver</taxon>
    </lineage>
</organism>
<dbReference type="AlphaFoldDB" id="A0A4Y7KPL4"/>
<protein>
    <submittedName>
        <fullName evidence="2">Uncharacterized protein</fullName>
    </submittedName>
</protein>
<accession>A0A4Y7KPL4</accession>
<proteinExistence type="predicted"/>